<dbReference type="Proteomes" id="UP000694856">
    <property type="component" value="Chromosome 13"/>
</dbReference>
<dbReference type="GO" id="GO:0005634">
    <property type="term" value="C:nucleus"/>
    <property type="evidence" value="ECO:0007669"/>
    <property type="project" value="UniProtKB-SubCell"/>
</dbReference>
<reference evidence="6" key="1">
    <citation type="submission" date="2025-08" db="UniProtKB">
        <authorList>
            <consortium name="RefSeq"/>
        </authorList>
    </citation>
    <scope>IDENTIFICATION</scope>
    <source>
        <tissue evidence="6">Ear skin</tissue>
    </source>
</reference>
<dbReference type="InterPro" id="IPR031530">
    <property type="entry name" value="UPF0688"/>
</dbReference>
<dbReference type="CTD" id="102561176"/>
<evidence type="ECO:0000256" key="1">
    <source>
        <dbReference type="ARBA" id="ARBA00004123"/>
    </source>
</evidence>
<sequence>MRSRKPPGLVQLAGGVRSSARLRARSCSARLASAQEAGITTSARTACQTSSSHRATDRRTSKKFKYDKGHLAKSELQKLAPQRDRAAVPRVPSGTPCENEPLAFVKDSAPLPGRKAGSSTQPEAAGLPAGPRRAGSDACPTQTEDGQSLPRPSAPSGEDPNGGYTRRAGAAEPEPGPGPLQMDNSALLDDDSNQPMPVSRFFGNVELMQGSDREERAKPKPKLIHCLPPAENGCHGPPPGVVHLPFNEQTRVQENALQGQRGRRRWGRGRDVDRIPAHVCATGAAPVQPRGVPAGARWVRAADPAAGRGETPN</sequence>
<proteinExistence type="inferred from homology"/>
<feature type="region of interest" description="Disordered" evidence="4">
    <location>
        <begin position="33"/>
        <end position="235"/>
    </location>
</feature>
<name>A0A8B8U9F2_CAMFR</name>
<evidence type="ECO:0000256" key="3">
    <source>
        <dbReference type="ARBA" id="ARBA00023242"/>
    </source>
</evidence>
<protein>
    <submittedName>
        <fullName evidence="6">UPF0688 protein C1orf174 homolog isoform X1</fullName>
    </submittedName>
</protein>
<evidence type="ECO:0000256" key="2">
    <source>
        <dbReference type="ARBA" id="ARBA00006634"/>
    </source>
</evidence>
<dbReference type="PANTHER" id="PTHR28491:SF1">
    <property type="entry name" value="UPF0688 PROTEIN C1ORF174"/>
    <property type="match status" value="1"/>
</dbReference>
<dbReference type="AlphaFoldDB" id="A0A8B8U9F2"/>
<evidence type="ECO:0000313" key="6">
    <source>
        <dbReference type="RefSeq" id="XP_032350928.1"/>
    </source>
</evidence>
<accession>A0A8B8U9F2</accession>
<comment type="subcellular location">
    <subcellularLocation>
        <location evidence="1">Nucleus</location>
    </subcellularLocation>
</comment>
<dbReference type="PANTHER" id="PTHR28491">
    <property type="entry name" value="UPF0688 PROTEIN C1ORF174"/>
    <property type="match status" value="1"/>
</dbReference>
<evidence type="ECO:0000256" key="4">
    <source>
        <dbReference type="SAM" id="MobiDB-lite"/>
    </source>
</evidence>
<dbReference type="GeneID" id="102522967"/>
<feature type="compositionally biased region" description="Low complexity" evidence="4">
    <location>
        <begin position="124"/>
        <end position="133"/>
    </location>
</feature>
<evidence type="ECO:0000313" key="5">
    <source>
        <dbReference type="Proteomes" id="UP000694856"/>
    </source>
</evidence>
<dbReference type="RefSeq" id="XP_032350928.1">
    <property type="nucleotide sequence ID" value="XM_032495037.1"/>
</dbReference>
<feature type="compositionally biased region" description="Basic and acidic residues" evidence="4">
    <location>
        <begin position="54"/>
        <end position="87"/>
    </location>
</feature>
<dbReference type="KEGG" id="cfr:102522967"/>
<organism evidence="5 6">
    <name type="scientific">Camelus ferus</name>
    <name type="common">Wild bactrian camel</name>
    <name type="synonym">Camelus bactrianus ferus</name>
    <dbReference type="NCBI Taxonomy" id="419612"/>
    <lineage>
        <taxon>Eukaryota</taxon>
        <taxon>Metazoa</taxon>
        <taxon>Chordata</taxon>
        <taxon>Craniata</taxon>
        <taxon>Vertebrata</taxon>
        <taxon>Euteleostomi</taxon>
        <taxon>Mammalia</taxon>
        <taxon>Eutheria</taxon>
        <taxon>Laurasiatheria</taxon>
        <taxon>Artiodactyla</taxon>
        <taxon>Tylopoda</taxon>
        <taxon>Camelidae</taxon>
        <taxon>Camelus</taxon>
    </lineage>
</organism>
<dbReference type="Pfam" id="PF15772">
    <property type="entry name" value="UPF0688"/>
    <property type="match status" value="1"/>
</dbReference>
<keyword evidence="3" id="KW-0539">Nucleus</keyword>
<gene>
    <name evidence="6" type="primary">C13H1orf174</name>
</gene>
<comment type="similarity">
    <text evidence="2">Belongs to the UPF0688 family.</text>
</comment>
<keyword evidence="5" id="KW-1185">Reference proteome</keyword>
<feature type="compositionally biased region" description="Polar residues" evidence="4">
    <location>
        <begin position="38"/>
        <end position="53"/>
    </location>
</feature>